<dbReference type="GO" id="GO:0050178">
    <property type="term" value="F:phenylpyruvate tautomerase activity"/>
    <property type="evidence" value="ECO:0007669"/>
    <property type="project" value="TreeGrafter"/>
</dbReference>
<proteinExistence type="predicted"/>
<organism evidence="2 3">
    <name type="scientific">Rhizophagus irregularis</name>
    <dbReference type="NCBI Taxonomy" id="588596"/>
    <lineage>
        <taxon>Eukaryota</taxon>
        <taxon>Fungi</taxon>
        <taxon>Fungi incertae sedis</taxon>
        <taxon>Mucoromycota</taxon>
        <taxon>Glomeromycotina</taxon>
        <taxon>Glomeromycetes</taxon>
        <taxon>Glomerales</taxon>
        <taxon>Glomeraceae</taxon>
        <taxon>Rhizophagus</taxon>
    </lineage>
</organism>
<gene>
    <name evidence="2" type="ORF">CHRIB12_LOCUS8047</name>
</gene>
<comment type="caution">
    <text evidence="2">The sequence shown here is derived from an EMBL/GenBank/DDBJ whole genome shotgun (WGS) entry which is preliminary data.</text>
</comment>
<name>A0A916E501_9GLOM</name>
<evidence type="ECO:0000313" key="3">
    <source>
        <dbReference type="Proteomes" id="UP000684084"/>
    </source>
</evidence>
<dbReference type="EMBL" id="CAGKOT010000015">
    <property type="protein sequence ID" value="CAB5360148.1"/>
    <property type="molecule type" value="Genomic_DNA"/>
</dbReference>
<dbReference type="AlphaFoldDB" id="A0A916E501"/>
<dbReference type="Pfam" id="PF01187">
    <property type="entry name" value="MIF"/>
    <property type="match status" value="1"/>
</dbReference>
<dbReference type="InterPro" id="IPR001398">
    <property type="entry name" value="Macrophage_inhib_fac"/>
</dbReference>
<dbReference type="GO" id="GO:0005615">
    <property type="term" value="C:extracellular space"/>
    <property type="evidence" value="ECO:0007669"/>
    <property type="project" value="TreeGrafter"/>
</dbReference>
<accession>A0A916E501</accession>
<dbReference type="VEuPathDB" id="FungiDB:RhiirFUN_011633"/>
<keyword evidence="1" id="KW-0413">Isomerase</keyword>
<protein>
    <recommendedName>
        <fullName evidence="4">Tautomerase/MIF</fullName>
    </recommendedName>
</protein>
<dbReference type="PANTHER" id="PTHR11954:SF6">
    <property type="entry name" value="MACROPHAGE MIGRATION INHIBITORY FACTOR"/>
    <property type="match status" value="1"/>
</dbReference>
<evidence type="ECO:0008006" key="4">
    <source>
        <dbReference type="Google" id="ProtNLM"/>
    </source>
</evidence>
<sequence length="155" mass="17569">MAQQQIYEKTKFVSYDKLKVISLTNVIVQDCYSIIRKQKMPYIEIKTNVQVQDHKKFIKELSTYSAAALNKPISYICVSLQDNLSMLFNDSDEPTYIAGVTSIGLDSATKTKMSKELGEWLEKELKASNDRGYIFYYGVDPANVGYKGSLIGQLI</sequence>
<dbReference type="Proteomes" id="UP000684084">
    <property type="component" value="Unassembled WGS sequence"/>
</dbReference>
<reference evidence="2" key="1">
    <citation type="submission" date="2020-05" db="EMBL/GenBank/DDBJ databases">
        <authorList>
            <person name="Rincon C."/>
            <person name="Sanders R I."/>
            <person name="Robbins C."/>
            <person name="Chaturvedi A."/>
        </authorList>
    </citation>
    <scope>NUCLEOTIDE SEQUENCE</scope>
    <source>
        <strain evidence="2">CHB12</strain>
    </source>
</reference>
<dbReference type="PANTHER" id="PTHR11954">
    <property type="entry name" value="D-DOPACHROME DECARBOXYLASE"/>
    <property type="match status" value="1"/>
</dbReference>
<evidence type="ECO:0000313" key="2">
    <source>
        <dbReference type="EMBL" id="CAB5360148.1"/>
    </source>
</evidence>
<dbReference type="OrthoDB" id="255819at2759"/>
<evidence type="ECO:0000256" key="1">
    <source>
        <dbReference type="ARBA" id="ARBA00023235"/>
    </source>
</evidence>